<reference evidence="1 2" key="1">
    <citation type="submission" date="2021-07" db="EMBL/GenBank/DDBJ databases">
        <title>Whole Genome Sequence of Nocardia Iowensis.</title>
        <authorList>
            <person name="Lamm A."/>
            <person name="Collins-Fairclough A.M."/>
            <person name="Bunk B."/>
            <person name="Sproer C."/>
        </authorList>
    </citation>
    <scope>NUCLEOTIDE SEQUENCE [LARGE SCALE GENOMIC DNA]</scope>
    <source>
        <strain evidence="1 2">NRRL 5646</strain>
    </source>
</reference>
<accession>A0ABX8RX22</accession>
<keyword evidence="2" id="KW-1185">Reference proteome</keyword>
<sequence>MSDLVSISALVQEMNRDWNRSAQNILDGGSALADRLYEVRVVDRRAGTEFGSVTIDGRGLLRSIDLDADKVLDIYEGEVLGALINAINSAISDSAAMAKGNVSP</sequence>
<organism evidence="1 2">
    <name type="scientific">Nocardia iowensis</name>
    <dbReference type="NCBI Taxonomy" id="204891"/>
    <lineage>
        <taxon>Bacteria</taxon>
        <taxon>Bacillati</taxon>
        <taxon>Actinomycetota</taxon>
        <taxon>Actinomycetes</taxon>
        <taxon>Mycobacteriales</taxon>
        <taxon>Nocardiaceae</taxon>
        <taxon>Nocardia</taxon>
    </lineage>
</organism>
<proteinExistence type="predicted"/>
<dbReference type="Proteomes" id="UP000694257">
    <property type="component" value="Chromosome"/>
</dbReference>
<gene>
    <name evidence="1" type="ORF">KV110_10075</name>
</gene>
<evidence type="ECO:0000313" key="2">
    <source>
        <dbReference type="Proteomes" id="UP000694257"/>
    </source>
</evidence>
<dbReference type="EMBL" id="CP078145">
    <property type="protein sequence ID" value="QXN93394.1"/>
    <property type="molecule type" value="Genomic_DNA"/>
</dbReference>
<protein>
    <submittedName>
        <fullName evidence="1">YbaB/EbfC family nucleoid-associated protein</fullName>
    </submittedName>
</protein>
<evidence type="ECO:0000313" key="1">
    <source>
        <dbReference type="EMBL" id="QXN93394.1"/>
    </source>
</evidence>
<name>A0ABX8RX22_NOCIO</name>
<dbReference type="RefSeq" id="WP_218475390.1">
    <property type="nucleotide sequence ID" value="NZ_BAABJN010000001.1"/>
</dbReference>